<gene>
    <name evidence="2" type="ORF">IAD04_06180</name>
</gene>
<comment type="caution">
    <text evidence="2">The sequence shown here is derived from an EMBL/GenBank/DDBJ whole genome shotgun (WGS) entry which is preliminary data.</text>
</comment>
<protein>
    <submittedName>
        <fullName evidence="2">Phosphotransferase</fullName>
    </submittedName>
</protein>
<accession>A0A9D1KA49</accession>
<evidence type="ECO:0000313" key="3">
    <source>
        <dbReference type="Proteomes" id="UP000886893"/>
    </source>
</evidence>
<dbReference type="InterPro" id="IPR002575">
    <property type="entry name" value="Aminoglycoside_PTrfase"/>
</dbReference>
<organism evidence="2 3">
    <name type="scientific">Candidatus Caccosoma faecigallinarum</name>
    <dbReference type="NCBI Taxonomy" id="2840720"/>
    <lineage>
        <taxon>Bacteria</taxon>
        <taxon>Bacillati</taxon>
        <taxon>Bacillota</taxon>
        <taxon>Bacillota incertae sedis</taxon>
        <taxon>Candidatus Caccosoma</taxon>
    </lineage>
</organism>
<dbReference type="GO" id="GO:0000166">
    <property type="term" value="F:nucleotide binding"/>
    <property type="evidence" value="ECO:0007669"/>
    <property type="project" value="InterPro"/>
</dbReference>
<dbReference type="InterPro" id="IPR011009">
    <property type="entry name" value="Kinase-like_dom_sf"/>
</dbReference>
<dbReference type="GO" id="GO:0046872">
    <property type="term" value="F:metal ion binding"/>
    <property type="evidence" value="ECO:0007669"/>
    <property type="project" value="InterPro"/>
</dbReference>
<proteinExistence type="predicted"/>
<name>A0A9D1KA49_9FIRM</name>
<dbReference type="InterPro" id="IPR050249">
    <property type="entry name" value="Pseudomonas-type_ThrB"/>
</dbReference>
<reference evidence="2" key="2">
    <citation type="journal article" date="2021" name="PeerJ">
        <title>Extensive microbial diversity within the chicken gut microbiome revealed by metagenomics and culture.</title>
        <authorList>
            <person name="Gilroy R."/>
            <person name="Ravi A."/>
            <person name="Getino M."/>
            <person name="Pursley I."/>
            <person name="Horton D.L."/>
            <person name="Alikhan N.F."/>
            <person name="Baker D."/>
            <person name="Gharbi K."/>
            <person name="Hall N."/>
            <person name="Watson M."/>
            <person name="Adriaenssens E.M."/>
            <person name="Foster-Nyarko E."/>
            <person name="Jarju S."/>
            <person name="Secka A."/>
            <person name="Antonio M."/>
            <person name="Oren A."/>
            <person name="Chaudhuri R.R."/>
            <person name="La Ragione R."/>
            <person name="Hildebrand F."/>
            <person name="Pallen M.J."/>
        </authorList>
    </citation>
    <scope>NUCLEOTIDE SEQUENCE</scope>
    <source>
        <strain evidence="2">14508</strain>
    </source>
</reference>
<dbReference type="Gene3D" id="3.90.1200.10">
    <property type="match status" value="1"/>
</dbReference>
<dbReference type="Pfam" id="PF01636">
    <property type="entry name" value="APH"/>
    <property type="match status" value="1"/>
</dbReference>
<dbReference type="GO" id="GO:0016788">
    <property type="term" value="F:hydrolase activity, acting on ester bonds"/>
    <property type="evidence" value="ECO:0007669"/>
    <property type="project" value="InterPro"/>
</dbReference>
<sequence length="376" mass="43939">MILKKDLQEVFANYGFDASSYVNIKQIKIGHINSTYTLYFDQGSSVKRYLLQEINTHVFKNPIQLMENIEKITTFLSEKVRLSGAKNYENLSLRVIHTLDHHSYMISSKNHFFRVYNFIENAKTYQKTNDLKLFYNAGKTVGTFQNMLSDFDASQLHETIPNFHNTPYRFQTFLKVLKENPCDRAKDCEEEIQFVLHLKDFTPVITSLIEQKLIPIKVTHNDTKLNNIMFDCETKEGLCLVDLDTVMPGTILYDFGDAIRSGCNRADEDEKNLEKVRFSVDLFKAFSEGYLSSVASSITECEVNHLVDSAILMTFECGMRFLTDYLDGDHYFKTKYDNHNLVRCRTQFHLVKQMIEQKDVLEEIVQEAYKKERNWK</sequence>
<dbReference type="PANTHER" id="PTHR21064">
    <property type="entry name" value="AMINOGLYCOSIDE PHOSPHOTRANSFERASE DOMAIN-CONTAINING PROTEIN-RELATED"/>
    <property type="match status" value="1"/>
</dbReference>
<dbReference type="EMBL" id="DVKI01000193">
    <property type="protein sequence ID" value="HIT17937.1"/>
    <property type="molecule type" value="Genomic_DNA"/>
</dbReference>
<dbReference type="SUPFAM" id="SSF56112">
    <property type="entry name" value="Protein kinase-like (PK-like)"/>
    <property type="match status" value="1"/>
</dbReference>
<dbReference type="PANTHER" id="PTHR21064:SF5">
    <property type="entry name" value="SLR1880 PROTEIN"/>
    <property type="match status" value="1"/>
</dbReference>
<dbReference type="InterPro" id="IPR006146">
    <property type="entry name" value="5'-Nucleotdase_CS"/>
</dbReference>
<evidence type="ECO:0000313" key="2">
    <source>
        <dbReference type="EMBL" id="HIT17937.1"/>
    </source>
</evidence>
<dbReference type="PROSITE" id="PS00785">
    <property type="entry name" value="5_NUCLEOTIDASE_1"/>
    <property type="match status" value="1"/>
</dbReference>
<reference evidence="2" key="1">
    <citation type="submission" date="2020-10" db="EMBL/GenBank/DDBJ databases">
        <authorList>
            <person name="Gilroy R."/>
        </authorList>
    </citation>
    <scope>NUCLEOTIDE SEQUENCE</scope>
    <source>
        <strain evidence="2">14508</strain>
    </source>
</reference>
<dbReference type="AlphaFoldDB" id="A0A9D1KA49"/>
<dbReference type="Proteomes" id="UP000886893">
    <property type="component" value="Unassembled WGS sequence"/>
</dbReference>
<feature type="domain" description="Aminoglycoside phosphotransferase" evidence="1">
    <location>
        <begin position="96"/>
        <end position="268"/>
    </location>
</feature>
<evidence type="ECO:0000259" key="1">
    <source>
        <dbReference type="Pfam" id="PF01636"/>
    </source>
</evidence>